<dbReference type="Proteomes" id="UP000001572">
    <property type="component" value="Chromosome"/>
</dbReference>
<dbReference type="SMART" id="SM00849">
    <property type="entry name" value="Lactamase_B"/>
    <property type="match status" value="1"/>
</dbReference>
<dbReference type="HOGENOM" id="CLU_073253_0_0_9"/>
<dbReference type="eggNOG" id="COG1235">
    <property type="taxonomic scope" value="Bacteria"/>
</dbReference>
<gene>
    <name evidence="2" type="ordered locus">Amet_4752</name>
</gene>
<feature type="domain" description="Metallo-beta-lactamase" evidence="1">
    <location>
        <begin position="13"/>
        <end position="191"/>
    </location>
</feature>
<proteinExistence type="predicted"/>
<dbReference type="EMBL" id="CP000724">
    <property type="protein sequence ID" value="ABR50818.1"/>
    <property type="molecule type" value="Genomic_DNA"/>
</dbReference>
<dbReference type="Gene3D" id="3.60.15.10">
    <property type="entry name" value="Ribonuclease Z/Hydroxyacylglutathione hydrolase-like"/>
    <property type="match status" value="1"/>
</dbReference>
<dbReference type="AlphaFoldDB" id="A6TXA0"/>
<dbReference type="KEGG" id="amt:Amet_4752"/>
<dbReference type="Pfam" id="PF12706">
    <property type="entry name" value="Lactamase_B_2"/>
    <property type="match status" value="1"/>
</dbReference>
<dbReference type="PANTHER" id="PTHR47619">
    <property type="entry name" value="METALLO-HYDROLASE YYCJ-RELATED"/>
    <property type="match status" value="1"/>
</dbReference>
<reference evidence="3" key="1">
    <citation type="journal article" date="2016" name="Genome Announc.">
        <title>Complete genome sequence of Alkaliphilus metalliredigens strain QYMF, an alkaliphilic and metal-reducing bacterium isolated from borax-contaminated leachate ponds.</title>
        <authorList>
            <person name="Hwang C."/>
            <person name="Copeland A."/>
            <person name="Lucas S."/>
            <person name="Lapidus A."/>
            <person name="Barry K."/>
            <person name="Detter J.C."/>
            <person name="Glavina Del Rio T."/>
            <person name="Hammon N."/>
            <person name="Israni S."/>
            <person name="Dalin E."/>
            <person name="Tice H."/>
            <person name="Pitluck S."/>
            <person name="Chertkov O."/>
            <person name="Brettin T."/>
            <person name="Bruce D."/>
            <person name="Han C."/>
            <person name="Schmutz J."/>
            <person name="Larimer F."/>
            <person name="Land M.L."/>
            <person name="Hauser L."/>
            <person name="Kyrpides N."/>
            <person name="Mikhailova N."/>
            <person name="Ye Q."/>
            <person name="Zhou J."/>
            <person name="Richardson P."/>
            <person name="Fields M.W."/>
        </authorList>
    </citation>
    <scope>NUCLEOTIDE SEQUENCE [LARGE SCALE GENOMIC DNA]</scope>
    <source>
        <strain evidence="3">QYMF</strain>
    </source>
</reference>
<evidence type="ECO:0000313" key="3">
    <source>
        <dbReference type="Proteomes" id="UP000001572"/>
    </source>
</evidence>
<accession>A6TXA0</accession>
<dbReference type="InterPro" id="IPR052533">
    <property type="entry name" value="WalJ/YycJ-like"/>
</dbReference>
<dbReference type="PANTHER" id="PTHR47619:SF1">
    <property type="entry name" value="EXODEOXYRIBONUCLEASE WALJ"/>
    <property type="match status" value="1"/>
</dbReference>
<dbReference type="InterPro" id="IPR001279">
    <property type="entry name" value="Metallo-B-lactamas"/>
</dbReference>
<dbReference type="OrthoDB" id="9781189at2"/>
<dbReference type="SUPFAM" id="SSF56281">
    <property type="entry name" value="Metallo-hydrolase/oxidoreductase"/>
    <property type="match status" value="1"/>
</dbReference>
<name>A6TXA0_ALKMQ</name>
<dbReference type="STRING" id="293826.Amet_4752"/>
<protein>
    <submittedName>
        <fullName evidence="2">Beta-lactamase domain protein</fullName>
    </submittedName>
</protein>
<dbReference type="RefSeq" id="WP_012065703.1">
    <property type="nucleotide sequence ID" value="NC_009633.1"/>
</dbReference>
<evidence type="ECO:0000259" key="1">
    <source>
        <dbReference type="SMART" id="SM00849"/>
    </source>
</evidence>
<organism evidence="2 3">
    <name type="scientific">Alkaliphilus metalliredigens (strain QYMF)</name>
    <dbReference type="NCBI Taxonomy" id="293826"/>
    <lineage>
        <taxon>Bacteria</taxon>
        <taxon>Bacillati</taxon>
        <taxon>Bacillota</taxon>
        <taxon>Clostridia</taxon>
        <taxon>Peptostreptococcales</taxon>
        <taxon>Natronincolaceae</taxon>
        <taxon>Alkaliphilus</taxon>
    </lineage>
</organism>
<keyword evidence="3" id="KW-1185">Reference proteome</keyword>
<dbReference type="InterPro" id="IPR036866">
    <property type="entry name" value="RibonucZ/Hydroxyglut_hydro"/>
</dbReference>
<evidence type="ECO:0000313" key="2">
    <source>
        <dbReference type="EMBL" id="ABR50818.1"/>
    </source>
</evidence>
<sequence>MAMTFCSLASGSSGNCHLISDGKEHLLVDAGLSGKQIESRLKDIGMNPKDLTGILVSHEHRDHILGVGILSRRYNLPVYANEGTWKGMADKVGKVKEEHICFFDQTRDFKIGKLTVSPFSISHDAKDPVGFCFQGSNAKISIATDLGHIDEEILNKVGNSDLVVLESNHDVEMLKIGQYPYALKRRVLSDVGHLSNDAAGDAIVDLVKRNVKAILLAHLSKENNFPELAMITVKNILQSNEMIIGRDIEVSLAERNRVSMIYQY</sequence>